<dbReference type="GO" id="GO:0003677">
    <property type="term" value="F:DNA binding"/>
    <property type="evidence" value="ECO:0007669"/>
    <property type="project" value="InterPro"/>
</dbReference>
<evidence type="ECO:0000256" key="1">
    <source>
        <dbReference type="ARBA" id="ARBA00023172"/>
    </source>
</evidence>
<keyword evidence="2" id="KW-0175">Coiled coil</keyword>
<evidence type="ECO:0000256" key="2">
    <source>
        <dbReference type="SAM" id="Coils"/>
    </source>
</evidence>
<dbReference type="AlphaFoldDB" id="A0A843ADF9"/>
<dbReference type="EMBL" id="JADIIN010000068">
    <property type="protein sequence ID" value="MBF4469447.1"/>
    <property type="molecule type" value="Genomic_DNA"/>
</dbReference>
<feature type="coiled-coil region" evidence="2">
    <location>
        <begin position="358"/>
        <end position="385"/>
    </location>
</feature>
<dbReference type="InterPro" id="IPR011010">
    <property type="entry name" value="DNA_brk_join_enz"/>
</dbReference>
<name>A0A843ADF9_METAZ</name>
<sequence>MSMICNKDIEILETLATDNGWSRRTFQAYKYAANEYCTFNEKTLTELLKEAEQEEIQKIRWKERTLLKRLITFRTHLIKNFRGDTVKSYFGLIKSIYNYNFIEIHRLPPINPKSITKNKQISFGDLPKKNHLIKGVELSKPDMASIIFFMSSSGCARAEVLSLKIKDFIYATHRHKYHKIPYEIDESPEEKQIIERNNINLLIENLMDQKKVIPTFNVYRGKTNKFHSTFCSHEAVQSILNHLLTRTDQKILNYDSKLFKTNIRYFSEKFKYINNALKLGKAGKYNVFSSHMLRKYHASNLIRKGPSGHSLTEKQVDTLQGRGKIDSRKSYMFEDYESLREQYIECLDNITLYDNVSMIKRSKEYNEVKEELNEKNSELNRINNLINPETLNKLEKIFENTDKEKMEDFLKQ</sequence>
<protein>
    <submittedName>
        <fullName evidence="3">Site-specific integrase</fullName>
    </submittedName>
</protein>
<dbReference type="GO" id="GO:0006310">
    <property type="term" value="P:DNA recombination"/>
    <property type="evidence" value="ECO:0007669"/>
    <property type="project" value="UniProtKB-KW"/>
</dbReference>
<proteinExistence type="predicted"/>
<reference evidence="3" key="1">
    <citation type="submission" date="2020-10" db="EMBL/GenBank/DDBJ databases">
        <title>Dehalococcoides mccartyi of a TCE/Cr reducing biochatode.</title>
        <authorList>
            <person name="Matturro B."/>
        </authorList>
    </citation>
    <scope>NUCLEOTIDE SEQUENCE</scope>
    <source>
        <strain evidence="3">Bin4</strain>
    </source>
</reference>
<keyword evidence="1" id="KW-0233">DNA recombination</keyword>
<comment type="caution">
    <text evidence="3">The sequence shown here is derived from an EMBL/GenBank/DDBJ whole genome shotgun (WGS) entry which is preliminary data.</text>
</comment>
<dbReference type="RefSeq" id="WP_278523945.1">
    <property type="nucleotide sequence ID" value="NZ_JADIIN010000068.1"/>
</dbReference>
<gene>
    <name evidence="3" type="ORF">ISP01_08605</name>
</gene>
<evidence type="ECO:0000313" key="3">
    <source>
        <dbReference type="EMBL" id="MBF4469447.1"/>
    </source>
</evidence>
<dbReference type="Proteomes" id="UP000658733">
    <property type="component" value="Unassembled WGS sequence"/>
</dbReference>
<dbReference type="SUPFAM" id="SSF56349">
    <property type="entry name" value="DNA breaking-rejoining enzymes"/>
    <property type="match status" value="1"/>
</dbReference>
<accession>A0A843ADF9</accession>
<organism evidence="3 4">
    <name type="scientific">Methanobrevibacter arboriphilus</name>
    <dbReference type="NCBI Taxonomy" id="39441"/>
    <lineage>
        <taxon>Archaea</taxon>
        <taxon>Methanobacteriati</taxon>
        <taxon>Methanobacteriota</taxon>
        <taxon>Methanomada group</taxon>
        <taxon>Methanobacteria</taxon>
        <taxon>Methanobacteriales</taxon>
        <taxon>Methanobacteriaceae</taxon>
        <taxon>Methanobrevibacter</taxon>
    </lineage>
</organism>
<dbReference type="InterPro" id="IPR013762">
    <property type="entry name" value="Integrase-like_cat_sf"/>
</dbReference>
<evidence type="ECO:0000313" key="4">
    <source>
        <dbReference type="Proteomes" id="UP000658733"/>
    </source>
</evidence>
<dbReference type="Gene3D" id="1.10.443.10">
    <property type="entry name" value="Intergrase catalytic core"/>
    <property type="match status" value="1"/>
</dbReference>
<dbReference type="GO" id="GO:0015074">
    <property type="term" value="P:DNA integration"/>
    <property type="evidence" value="ECO:0007669"/>
    <property type="project" value="InterPro"/>
</dbReference>